<dbReference type="SUPFAM" id="SSF55729">
    <property type="entry name" value="Acyl-CoA N-acyltransferases (Nat)"/>
    <property type="match status" value="1"/>
</dbReference>
<dbReference type="InterPro" id="IPR016181">
    <property type="entry name" value="Acyl_CoA_acyltransferase"/>
</dbReference>
<evidence type="ECO:0000313" key="9">
    <source>
        <dbReference type="Proteomes" id="UP000248806"/>
    </source>
</evidence>
<feature type="domain" description="BioF2-like acetyltransferase" evidence="7">
    <location>
        <begin position="145"/>
        <end position="287"/>
    </location>
</feature>
<dbReference type="GO" id="GO:0071555">
    <property type="term" value="P:cell wall organization"/>
    <property type="evidence" value="ECO:0007669"/>
    <property type="project" value="UniProtKB-KW"/>
</dbReference>
<evidence type="ECO:0000256" key="4">
    <source>
        <dbReference type="ARBA" id="ARBA00022984"/>
    </source>
</evidence>
<keyword evidence="9" id="KW-1185">Reference proteome</keyword>
<dbReference type="GO" id="GO:0016755">
    <property type="term" value="F:aminoacyltransferase activity"/>
    <property type="evidence" value="ECO:0007669"/>
    <property type="project" value="InterPro"/>
</dbReference>
<dbReference type="Pfam" id="PF13480">
    <property type="entry name" value="Acetyltransf_6"/>
    <property type="match status" value="1"/>
</dbReference>
<comment type="similarity">
    <text evidence="1">Belongs to the FemABX family.</text>
</comment>
<dbReference type="GO" id="GO:0008360">
    <property type="term" value="P:regulation of cell shape"/>
    <property type="evidence" value="ECO:0007669"/>
    <property type="project" value="UniProtKB-KW"/>
</dbReference>
<sequence>MQETRTEASFHPLVEQQLQESFFHDQAWLTLVARRYGYHTEILTTTDREGRITGMLPVSLVSSPLTGRRLVSFPFSDYCPVIAADISAERELVCQALDLARRSRVRYLELRPGTSLQGHDELMESNLYVRWMLELDSDPGTLWNRLRKPVQRQIKKARNQGVQVRPARERDEMALYYRLHLLTRNKHGMPAQPRAFFFDLWDAFASRGHLHLLLAEYQGTVIAGMILLAYGSTVRYAYGASSERFLQLAPNNLLLWEALSWGGTHGYRRFDLGRTARDNEGLMEFKRRWGAAMEPLPYYYFPEVAGMVATSESSAKYRVLTACWRRLPPAVAGPLGGYLYRHLG</sequence>
<dbReference type="PANTHER" id="PTHR36174">
    <property type="entry name" value="LIPID II:GLYCINE GLYCYLTRANSFERASE"/>
    <property type="match status" value="1"/>
</dbReference>
<comment type="caution">
    <text evidence="8">The sequence shown here is derived from an EMBL/GenBank/DDBJ whole genome shotgun (WGS) entry which is preliminary data.</text>
</comment>
<protein>
    <submittedName>
        <fullName evidence="8">FemAB-related protein (PEP-CTERM system-associated)</fullName>
    </submittedName>
</protein>
<accession>A0A326UC30</accession>
<dbReference type="PROSITE" id="PS51191">
    <property type="entry name" value="FEMABX"/>
    <property type="match status" value="1"/>
</dbReference>
<keyword evidence="6" id="KW-0961">Cell wall biogenesis/degradation</keyword>
<dbReference type="PANTHER" id="PTHR36174:SF1">
    <property type="entry name" value="LIPID II:GLYCINE GLYCYLTRANSFERASE"/>
    <property type="match status" value="1"/>
</dbReference>
<dbReference type="InterPro" id="IPR003447">
    <property type="entry name" value="FEMABX"/>
</dbReference>
<evidence type="ECO:0000256" key="1">
    <source>
        <dbReference type="ARBA" id="ARBA00009943"/>
    </source>
</evidence>
<organism evidence="8 9">
    <name type="scientific">Thermosporothrix hazakensis</name>
    <dbReference type="NCBI Taxonomy" id="644383"/>
    <lineage>
        <taxon>Bacteria</taxon>
        <taxon>Bacillati</taxon>
        <taxon>Chloroflexota</taxon>
        <taxon>Ktedonobacteria</taxon>
        <taxon>Ktedonobacterales</taxon>
        <taxon>Thermosporotrichaceae</taxon>
        <taxon>Thermosporothrix</taxon>
    </lineage>
</organism>
<evidence type="ECO:0000256" key="5">
    <source>
        <dbReference type="ARBA" id="ARBA00023315"/>
    </source>
</evidence>
<dbReference type="AlphaFoldDB" id="A0A326UC30"/>
<dbReference type="InterPro" id="IPR050644">
    <property type="entry name" value="PG_Glycine_Bridge_Synth"/>
</dbReference>
<keyword evidence="5" id="KW-0012">Acyltransferase</keyword>
<evidence type="ECO:0000313" key="8">
    <source>
        <dbReference type="EMBL" id="PZW35948.1"/>
    </source>
</evidence>
<keyword evidence="2" id="KW-0808">Transferase</keyword>
<dbReference type="GO" id="GO:0009252">
    <property type="term" value="P:peptidoglycan biosynthetic process"/>
    <property type="evidence" value="ECO:0007669"/>
    <property type="project" value="UniProtKB-KW"/>
</dbReference>
<gene>
    <name evidence="8" type="ORF">EI42_00115</name>
</gene>
<evidence type="ECO:0000256" key="6">
    <source>
        <dbReference type="ARBA" id="ARBA00023316"/>
    </source>
</evidence>
<dbReference type="Proteomes" id="UP000248806">
    <property type="component" value="Unassembled WGS sequence"/>
</dbReference>
<evidence type="ECO:0000259" key="7">
    <source>
        <dbReference type="Pfam" id="PF13480"/>
    </source>
</evidence>
<name>A0A326UC30_THEHA</name>
<keyword evidence="3" id="KW-0133">Cell shape</keyword>
<dbReference type="Gene3D" id="3.40.630.30">
    <property type="match status" value="1"/>
</dbReference>
<evidence type="ECO:0000256" key="2">
    <source>
        <dbReference type="ARBA" id="ARBA00022679"/>
    </source>
</evidence>
<keyword evidence="4" id="KW-0573">Peptidoglycan synthesis</keyword>
<dbReference type="EMBL" id="QKUF01000001">
    <property type="protein sequence ID" value="PZW35948.1"/>
    <property type="molecule type" value="Genomic_DNA"/>
</dbReference>
<dbReference type="RefSeq" id="WP_170142254.1">
    <property type="nucleotide sequence ID" value="NZ_BIFX01000001.1"/>
</dbReference>
<dbReference type="InterPro" id="IPR038740">
    <property type="entry name" value="BioF2-like_GNAT_dom"/>
</dbReference>
<evidence type="ECO:0000256" key="3">
    <source>
        <dbReference type="ARBA" id="ARBA00022960"/>
    </source>
</evidence>
<proteinExistence type="inferred from homology"/>
<reference evidence="8 9" key="1">
    <citation type="submission" date="2018-06" db="EMBL/GenBank/DDBJ databases">
        <title>Genomic Encyclopedia of Archaeal and Bacterial Type Strains, Phase II (KMG-II): from individual species to whole genera.</title>
        <authorList>
            <person name="Goeker M."/>
        </authorList>
    </citation>
    <scope>NUCLEOTIDE SEQUENCE [LARGE SCALE GENOMIC DNA]</scope>
    <source>
        <strain evidence="8 9">ATCC BAA-1881</strain>
    </source>
</reference>